<name>A0A6J5Z991_9ZZZZ</name>
<keyword evidence="1" id="KW-0812">Transmembrane</keyword>
<accession>A0A6J5Z991</accession>
<organism evidence="2">
    <name type="scientific">freshwater metagenome</name>
    <dbReference type="NCBI Taxonomy" id="449393"/>
    <lineage>
        <taxon>unclassified sequences</taxon>
        <taxon>metagenomes</taxon>
        <taxon>ecological metagenomes</taxon>
    </lineage>
</organism>
<keyword evidence="1" id="KW-0472">Membrane</keyword>
<feature type="transmembrane region" description="Helical" evidence="1">
    <location>
        <begin position="6"/>
        <end position="26"/>
    </location>
</feature>
<dbReference type="Pfam" id="PF11292">
    <property type="entry name" value="DUF3093"/>
    <property type="match status" value="1"/>
</dbReference>
<sequence>MRPPLWVLAFTYFMFLSLVVAIWAALGNRSALAALILTTALTIVISIQARSHIFITDTELVIDKAHIDKKYCGEVTVLDRDAMRLSRTRDADPAAFLAIKFWVSTGVKIAINDDRDPTPYWLVSSKKAEELKRTLCK</sequence>
<feature type="transmembrane region" description="Helical" evidence="1">
    <location>
        <begin position="31"/>
        <end position="49"/>
    </location>
</feature>
<keyword evidence="1" id="KW-1133">Transmembrane helix</keyword>
<dbReference type="AlphaFoldDB" id="A0A6J5Z991"/>
<evidence type="ECO:0000313" key="2">
    <source>
        <dbReference type="EMBL" id="CAB4337030.1"/>
    </source>
</evidence>
<dbReference type="EMBL" id="CAESAB010000019">
    <property type="protein sequence ID" value="CAB4337030.1"/>
    <property type="molecule type" value="Genomic_DNA"/>
</dbReference>
<reference evidence="2" key="1">
    <citation type="submission" date="2020-05" db="EMBL/GenBank/DDBJ databases">
        <authorList>
            <person name="Chiriac C."/>
            <person name="Salcher M."/>
            <person name="Ghai R."/>
            <person name="Kavagutti S V."/>
        </authorList>
    </citation>
    <scope>NUCLEOTIDE SEQUENCE</scope>
</reference>
<dbReference type="InterPro" id="IPR021443">
    <property type="entry name" value="DUF3093"/>
</dbReference>
<proteinExistence type="predicted"/>
<protein>
    <submittedName>
        <fullName evidence="2">Unannotated protein</fullName>
    </submittedName>
</protein>
<evidence type="ECO:0000256" key="1">
    <source>
        <dbReference type="SAM" id="Phobius"/>
    </source>
</evidence>
<gene>
    <name evidence="2" type="ORF">UFOPK3820_00651</name>
</gene>